<comment type="catalytic activity">
    <reaction evidence="1 7">
        <text>6-phospho-D-glucono-1,5-lactone + H2O = 6-phospho-D-gluconate + H(+)</text>
        <dbReference type="Rhea" id="RHEA:12556"/>
        <dbReference type="ChEBI" id="CHEBI:15377"/>
        <dbReference type="ChEBI" id="CHEBI:15378"/>
        <dbReference type="ChEBI" id="CHEBI:57955"/>
        <dbReference type="ChEBI" id="CHEBI:58759"/>
        <dbReference type="EC" id="3.1.1.31"/>
    </reaction>
</comment>
<protein>
    <recommendedName>
        <fullName evidence="6 7">6-phosphogluconolactonase</fullName>
        <shortName evidence="7">6PGL</shortName>
        <ecNumber evidence="5 7">3.1.1.31</ecNumber>
    </recommendedName>
</protein>
<dbReference type="CDD" id="cd01400">
    <property type="entry name" value="6PGL"/>
    <property type="match status" value="1"/>
</dbReference>
<evidence type="ECO:0000256" key="2">
    <source>
        <dbReference type="ARBA" id="ARBA00002681"/>
    </source>
</evidence>
<comment type="pathway">
    <text evidence="3 7">Carbohydrate degradation; pentose phosphate pathway; D-ribulose 5-phosphate from D-glucose 6-phosphate (oxidative stage): step 2/3.</text>
</comment>
<dbReference type="InterPro" id="IPR037171">
    <property type="entry name" value="NagB/RpiA_transferase-like"/>
</dbReference>
<evidence type="ECO:0000313" key="9">
    <source>
        <dbReference type="EMBL" id="NYI47441.1"/>
    </source>
</evidence>
<evidence type="ECO:0000256" key="6">
    <source>
        <dbReference type="ARBA" id="ARBA00020337"/>
    </source>
</evidence>
<evidence type="ECO:0000256" key="4">
    <source>
        <dbReference type="ARBA" id="ARBA00010662"/>
    </source>
</evidence>
<dbReference type="PANTHER" id="PTHR11054:SF0">
    <property type="entry name" value="6-PHOSPHOGLUCONOLACTONASE"/>
    <property type="match status" value="1"/>
</dbReference>
<dbReference type="UniPathway" id="UPA00115">
    <property type="reaction ID" value="UER00409"/>
</dbReference>
<reference evidence="9 11" key="2">
    <citation type="submission" date="2020-07" db="EMBL/GenBank/DDBJ databases">
        <title>Sequencing the genomes of 1000 actinobacteria strains.</title>
        <authorList>
            <person name="Klenk H.-P."/>
        </authorList>
    </citation>
    <scope>NUCLEOTIDE SEQUENCE [LARGE SCALE GENOMIC DNA]</scope>
    <source>
        <strain evidence="9 11">DSM 15131</strain>
    </source>
</reference>
<sequence>MTLDRPAPLVEVHADAATLATAVAGELLNRIADSQAAGHVPDVGLTGGTIAEAIHREVARLADASGVDWGAVQFYFGDERFVPSDSPDRNVGQARAAFLDEVGARRVHAVPASDEVATAEEAADAYAATIRSTGSGDFDVLMLGVGPDGHIASLFPGHAGLDAVDAIAIGVHDSPKPPPDRVSLTFEALNRAQAVWFLVSGEGKADAVRRGLAELTPEDEAGALRETPARGVRGTAETVWFLDSAAASLL</sequence>
<keyword evidence="12" id="KW-1185">Reference proteome</keyword>
<feature type="domain" description="Glucosamine/galactosamine-6-phosphate isomerase" evidence="8">
    <location>
        <begin position="15"/>
        <end position="240"/>
    </location>
</feature>
<name>A0A7Y9ZPM5_9ACTN</name>
<dbReference type="Proteomes" id="UP000662818">
    <property type="component" value="Chromosome"/>
</dbReference>
<comment type="similarity">
    <text evidence="4 7">Belongs to the glucosamine/galactosamine-6-phosphate isomerase family. 6-phosphogluconolactonase subfamily.</text>
</comment>
<dbReference type="Proteomes" id="UP000562045">
    <property type="component" value="Unassembled WGS sequence"/>
</dbReference>
<dbReference type="InterPro" id="IPR005900">
    <property type="entry name" value="6-phosphogluconolactonase_DevB"/>
</dbReference>
<comment type="function">
    <text evidence="2 7">Hydrolysis of 6-phosphogluconolactone to 6-phosphogluconate.</text>
</comment>
<evidence type="ECO:0000313" key="11">
    <source>
        <dbReference type="Proteomes" id="UP000562045"/>
    </source>
</evidence>
<keyword evidence="7 9" id="KW-0378">Hydrolase</keyword>
<dbReference type="InterPro" id="IPR039104">
    <property type="entry name" value="6PGL"/>
</dbReference>
<dbReference type="RefSeq" id="WP_179651417.1">
    <property type="nucleotide sequence ID" value="NZ_CP022295.1"/>
</dbReference>
<dbReference type="GO" id="GO:0005975">
    <property type="term" value="P:carbohydrate metabolic process"/>
    <property type="evidence" value="ECO:0007669"/>
    <property type="project" value="UniProtKB-UniRule"/>
</dbReference>
<evidence type="ECO:0000256" key="7">
    <source>
        <dbReference type="RuleBase" id="RU365095"/>
    </source>
</evidence>
<organism evidence="9 11">
    <name type="scientific">Nocardioides aromaticivorans</name>
    <dbReference type="NCBI Taxonomy" id="200618"/>
    <lineage>
        <taxon>Bacteria</taxon>
        <taxon>Bacillati</taxon>
        <taxon>Actinomycetota</taxon>
        <taxon>Actinomycetes</taxon>
        <taxon>Propionibacteriales</taxon>
        <taxon>Nocardioidaceae</taxon>
        <taxon>Nocardioides</taxon>
    </lineage>
</organism>
<gene>
    <name evidence="7 10" type="primary">pgl</name>
    <name evidence="9" type="ORF">BJ993_004521</name>
    <name evidence="10" type="ORF">CFH99_13125</name>
</gene>
<dbReference type="EC" id="3.1.1.31" evidence="5 7"/>
<dbReference type="InterPro" id="IPR006148">
    <property type="entry name" value="Glc/Gal-6P_isomerase"/>
</dbReference>
<evidence type="ECO:0000313" key="10">
    <source>
        <dbReference type="EMBL" id="QSR26567.1"/>
    </source>
</evidence>
<evidence type="ECO:0000256" key="1">
    <source>
        <dbReference type="ARBA" id="ARBA00000832"/>
    </source>
</evidence>
<proteinExistence type="inferred from homology"/>
<dbReference type="PANTHER" id="PTHR11054">
    <property type="entry name" value="6-PHOSPHOGLUCONOLACTONASE"/>
    <property type="match status" value="1"/>
</dbReference>
<dbReference type="AlphaFoldDB" id="A0A7Y9ZPM5"/>
<evidence type="ECO:0000256" key="5">
    <source>
        <dbReference type="ARBA" id="ARBA00013198"/>
    </source>
</evidence>
<dbReference type="GO" id="GO:0006098">
    <property type="term" value="P:pentose-phosphate shunt"/>
    <property type="evidence" value="ECO:0007669"/>
    <property type="project" value="UniProtKB-UniPathway"/>
</dbReference>
<dbReference type="Pfam" id="PF01182">
    <property type="entry name" value="Glucosamine_iso"/>
    <property type="match status" value="1"/>
</dbReference>
<reference evidence="10 12" key="1">
    <citation type="submission" date="2017-06" db="EMBL/GenBank/DDBJ databases">
        <title>Complete Genome Sequence of the Soil Carbazole-Degrading Bacterium Nocardioides aromaticivorans IC177.</title>
        <authorList>
            <person name="Vejarano F."/>
            <person name="Suzuki-Minakuchi C."/>
            <person name="Ohtsubo Y."/>
            <person name="Tsuda M."/>
            <person name="Okada K."/>
            <person name="Nojiri H."/>
        </authorList>
    </citation>
    <scope>NUCLEOTIDE SEQUENCE [LARGE SCALE GENOMIC DNA]</scope>
    <source>
        <strain evidence="10 12">IC177</strain>
    </source>
</reference>
<dbReference type="SUPFAM" id="SSF100950">
    <property type="entry name" value="NagB/RpiA/CoA transferase-like"/>
    <property type="match status" value="1"/>
</dbReference>
<evidence type="ECO:0000313" key="12">
    <source>
        <dbReference type="Proteomes" id="UP000662818"/>
    </source>
</evidence>
<evidence type="ECO:0000256" key="3">
    <source>
        <dbReference type="ARBA" id="ARBA00004961"/>
    </source>
</evidence>
<dbReference type="NCBIfam" id="TIGR01198">
    <property type="entry name" value="pgl"/>
    <property type="match status" value="1"/>
</dbReference>
<dbReference type="GO" id="GO:0017057">
    <property type="term" value="F:6-phosphogluconolactonase activity"/>
    <property type="evidence" value="ECO:0007669"/>
    <property type="project" value="UniProtKB-UniRule"/>
</dbReference>
<dbReference type="EMBL" id="CP022295">
    <property type="protein sequence ID" value="QSR26567.1"/>
    <property type="molecule type" value="Genomic_DNA"/>
</dbReference>
<evidence type="ECO:0000259" key="8">
    <source>
        <dbReference type="Pfam" id="PF01182"/>
    </source>
</evidence>
<dbReference type="Gene3D" id="3.40.50.1360">
    <property type="match status" value="1"/>
</dbReference>
<accession>A0A7Y9ZPM5</accession>
<dbReference type="EMBL" id="JACBZM010000001">
    <property type="protein sequence ID" value="NYI47441.1"/>
    <property type="molecule type" value="Genomic_DNA"/>
</dbReference>